<feature type="transmembrane region" description="Helical" evidence="4">
    <location>
        <begin position="195"/>
        <end position="215"/>
    </location>
</feature>
<evidence type="ECO:0000256" key="4">
    <source>
        <dbReference type="SAM" id="Phobius"/>
    </source>
</evidence>
<feature type="transmembrane region" description="Helical" evidence="4">
    <location>
        <begin position="34"/>
        <end position="52"/>
    </location>
</feature>
<gene>
    <name evidence="6" type="ORF">B0I10_11057</name>
</gene>
<dbReference type="Pfam" id="PF12833">
    <property type="entry name" value="HTH_18"/>
    <property type="match status" value="1"/>
</dbReference>
<feature type="transmembrane region" description="Helical" evidence="4">
    <location>
        <begin position="94"/>
        <end position="113"/>
    </location>
</feature>
<keyword evidence="7" id="KW-1185">Reference proteome</keyword>
<protein>
    <submittedName>
        <fullName evidence="6">Helix-turn-helix protein</fullName>
    </submittedName>
</protein>
<dbReference type="InterPro" id="IPR009057">
    <property type="entry name" value="Homeodomain-like_sf"/>
</dbReference>
<keyword evidence="1" id="KW-0805">Transcription regulation</keyword>
<feature type="transmembrane region" description="Helical" evidence="4">
    <location>
        <begin position="125"/>
        <end position="144"/>
    </location>
</feature>
<keyword evidence="4" id="KW-0472">Membrane</keyword>
<dbReference type="EMBL" id="QLSV01000010">
    <property type="protein sequence ID" value="RAR47264.1"/>
    <property type="molecule type" value="Genomic_DNA"/>
</dbReference>
<organism evidence="6 7">
    <name type="scientific">Flavobacterium lacus</name>
    <dbReference type="NCBI Taxonomy" id="1353778"/>
    <lineage>
        <taxon>Bacteria</taxon>
        <taxon>Pseudomonadati</taxon>
        <taxon>Bacteroidota</taxon>
        <taxon>Flavobacteriia</taxon>
        <taxon>Flavobacteriales</taxon>
        <taxon>Flavobacteriaceae</taxon>
        <taxon>Flavobacterium</taxon>
    </lineage>
</organism>
<feature type="domain" description="HTH araC/xylS-type" evidence="5">
    <location>
        <begin position="280"/>
        <end position="381"/>
    </location>
</feature>
<dbReference type="PROSITE" id="PS00041">
    <property type="entry name" value="HTH_ARAC_FAMILY_1"/>
    <property type="match status" value="1"/>
</dbReference>
<accession>A0A328WTT8</accession>
<comment type="caution">
    <text evidence="6">The sequence shown here is derived from an EMBL/GenBank/DDBJ whole genome shotgun (WGS) entry which is preliminary data.</text>
</comment>
<dbReference type="SUPFAM" id="SSF46689">
    <property type="entry name" value="Homeodomain-like"/>
    <property type="match status" value="1"/>
</dbReference>
<dbReference type="GO" id="GO:0043565">
    <property type="term" value="F:sequence-specific DNA binding"/>
    <property type="evidence" value="ECO:0007669"/>
    <property type="project" value="InterPro"/>
</dbReference>
<dbReference type="Gene3D" id="1.10.10.60">
    <property type="entry name" value="Homeodomain-like"/>
    <property type="match status" value="1"/>
</dbReference>
<evidence type="ECO:0000313" key="7">
    <source>
        <dbReference type="Proteomes" id="UP000249518"/>
    </source>
</evidence>
<dbReference type="AlphaFoldDB" id="A0A328WTT8"/>
<name>A0A328WTT8_9FLAO</name>
<proteinExistence type="predicted"/>
<dbReference type="OrthoDB" id="1334331at2"/>
<evidence type="ECO:0000256" key="2">
    <source>
        <dbReference type="ARBA" id="ARBA00023125"/>
    </source>
</evidence>
<keyword evidence="4" id="KW-0812">Transmembrane</keyword>
<feature type="transmembrane region" description="Helical" evidence="4">
    <location>
        <begin position="6"/>
        <end position="22"/>
    </location>
</feature>
<reference evidence="6 7" key="1">
    <citation type="submission" date="2018-06" db="EMBL/GenBank/DDBJ databases">
        <title>Genomic Encyclopedia of Type Strains, Phase III (KMG-III): the genomes of soil and plant-associated and newly described type strains.</title>
        <authorList>
            <person name="Whitman W."/>
        </authorList>
    </citation>
    <scope>NUCLEOTIDE SEQUENCE [LARGE SCALE GENOMIC DNA]</scope>
    <source>
        <strain evidence="6 7">CGMCC 1.12504</strain>
    </source>
</reference>
<evidence type="ECO:0000256" key="3">
    <source>
        <dbReference type="ARBA" id="ARBA00023163"/>
    </source>
</evidence>
<dbReference type="InterPro" id="IPR018060">
    <property type="entry name" value="HTH_AraC"/>
</dbReference>
<dbReference type="PROSITE" id="PS01124">
    <property type="entry name" value="HTH_ARAC_FAMILY_2"/>
    <property type="match status" value="1"/>
</dbReference>
<evidence type="ECO:0000313" key="6">
    <source>
        <dbReference type="EMBL" id="RAR47264.1"/>
    </source>
</evidence>
<keyword evidence="4" id="KW-1133">Transmembrane helix</keyword>
<dbReference type="Proteomes" id="UP000249518">
    <property type="component" value="Unassembled WGS sequence"/>
</dbReference>
<dbReference type="InterPro" id="IPR018062">
    <property type="entry name" value="HTH_AraC-typ_CS"/>
</dbReference>
<sequence>MNYKDVILVVSALLGLITIFLIGTRYKENQHTNIYLIAIFLLNSIRFLFNGIPDFSEQTNIKRQLDLLYFVSISPVAFLYFKKSINHEKSSTKIDFYHFFLPAILFLVINNFISASLDIKELKIRTSILIFFNLFYVVKSYFILKKSVWNRNSEILVKSQQNVFVKKWSCLLFGFLILIFLIYFLNLLLLKTQFWFHYTSEFLLFSGIMWTFLYLKVIYSPEFLYGYDMFQNKIKEYNKHKIIFDNIWSTKTIIPVTNLQDKRLKEIIEGEIDNYILCIEKLALNKDLYFSESFKIQDLSFKLDIPKSHITYVFKYHSKISFNDFKKIIRIKKVIHLIDDGYLKNNTFDALANETGFASYSAFFKTFKNSMGISPKEYYVIRQQKLQ</sequence>
<dbReference type="SMART" id="SM00342">
    <property type="entry name" value="HTH_ARAC"/>
    <property type="match status" value="1"/>
</dbReference>
<keyword evidence="2" id="KW-0238">DNA-binding</keyword>
<evidence type="ECO:0000256" key="1">
    <source>
        <dbReference type="ARBA" id="ARBA00023015"/>
    </source>
</evidence>
<feature type="transmembrane region" description="Helical" evidence="4">
    <location>
        <begin position="64"/>
        <end position="82"/>
    </location>
</feature>
<dbReference type="GO" id="GO:0003700">
    <property type="term" value="F:DNA-binding transcription factor activity"/>
    <property type="evidence" value="ECO:0007669"/>
    <property type="project" value="InterPro"/>
</dbReference>
<keyword evidence="3" id="KW-0804">Transcription</keyword>
<evidence type="ECO:0000259" key="5">
    <source>
        <dbReference type="PROSITE" id="PS01124"/>
    </source>
</evidence>
<feature type="transmembrane region" description="Helical" evidence="4">
    <location>
        <begin position="168"/>
        <end position="189"/>
    </location>
</feature>